<name>A0A6F8Y6X6_9ACTN</name>
<dbReference type="EMBL" id="AP022870">
    <property type="protein sequence ID" value="BCB81711.1"/>
    <property type="molecule type" value="Genomic_DNA"/>
</dbReference>
<keyword evidence="2" id="KW-1185">Reference proteome</keyword>
<evidence type="ECO:0000313" key="2">
    <source>
        <dbReference type="Proteomes" id="UP000502508"/>
    </source>
</evidence>
<dbReference type="InterPro" id="IPR058240">
    <property type="entry name" value="rSAM_sf"/>
</dbReference>
<evidence type="ECO:0008006" key="3">
    <source>
        <dbReference type="Google" id="ProtNLM"/>
    </source>
</evidence>
<sequence>MQEGAHDGLRGVAGDERQVTGPAVPLVAEHDSWITVDPILGCPADCAYCYLGPLGLRSARAAERATPETVAAAVEDHLWGRRAGVVDPAYDQTPLCVGNYTDMLLTRPNREALVRIVELLAERIPRRPVVVVTKGRLDPDLLAALDQPGFPIFWFLSQSMARPAGLALERGPVADLETTLDNARLVSRTTHQKAVHFWRPFVAELRPSRADLEKLVGRLAASGLSSSVVVGLTRGPGVPLSDKRLVTLLSRSMAAPAEQWEVFDEEGWAEAREAAEAVDYPLYRNTSCALALLAGQPEALGTWRPPYAEHRCLPAACPLAQRDRCGAAAAAEWTDGATLAARVAAFLGLDAGLVSVTAGKLVIGDMIDEFDYNTLLHGYGRHLAIRAQGVRRQKAWLGSFTGGGLAA</sequence>
<gene>
    <name evidence="1" type="ORF">Pflav_081210</name>
</gene>
<dbReference type="KEGG" id="pfla:Pflav_081210"/>
<organism evidence="1 2">
    <name type="scientific">Phytohabitans flavus</name>
    <dbReference type="NCBI Taxonomy" id="1076124"/>
    <lineage>
        <taxon>Bacteria</taxon>
        <taxon>Bacillati</taxon>
        <taxon>Actinomycetota</taxon>
        <taxon>Actinomycetes</taxon>
        <taxon>Micromonosporales</taxon>
        <taxon>Micromonosporaceae</taxon>
    </lineage>
</organism>
<protein>
    <recommendedName>
        <fullName evidence="3">Radical SAM protein</fullName>
    </recommendedName>
</protein>
<dbReference type="Proteomes" id="UP000502508">
    <property type="component" value="Chromosome"/>
</dbReference>
<dbReference type="AlphaFoldDB" id="A0A6F8Y6X6"/>
<evidence type="ECO:0000313" key="1">
    <source>
        <dbReference type="EMBL" id="BCB81711.1"/>
    </source>
</evidence>
<reference evidence="1 2" key="1">
    <citation type="submission" date="2020-03" db="EMBL/GenBank/DDBJ databases">
        <title>Whole genome shotgun sequence of Phytohabitans flavus NBRC 107702.</title>
        <authorList>
            <person name="Komaki H."/>
            <person name="Tamura T."/>
        </authorList>
    </citation>
    <scope>NUCLEOTIDE SEQUENCE [LARGE SCALE GENOMIC DNA]</scope>
    <source>
        <strain evidence="1 2">NBRC 107702</strain>
    </source>
</reference>
<proteinExistence type="predicted"/>
<accession>A0A6F8Y6X6</accession>
<dbReference type="SUPFAM" id="SSF102114">
    <property type="entry name" value="Radical SAM enzymes"/>
    <property type="match status" value="1"/>
</dbReference>
<reference evidence="1 2" key="2">
    <citation type="submission" date="2020-03" db="EMBL/GenBank/DDBJ databases">
        <authorList>
            <person name="Ichikawa N."/>
            <person name="Kimura A."/>
            <person name="Kitahashi Y."/>
            <person name="Uohara A."/>
        </authorList>
    </citation>
    <scope>NUCLEOTIDE SEQUENCE [LARGE SCALE GENOMIC DNA]</scope>
    <source>
        <strain evidence="1 2">NBRC 107702</strain>
    </source>
</reference>